<dbReference type="FunFam" id="4.10.280.10:FF:000034">
    <property type="entry name" value="MAX network transcriptional repressor"/>
    <property type="match status" value="1"/>
</dbReference>
<keyword evidence="11" id="KW-0175">Coiled coil</keyword>
<gene>
    <name evidence="15" type="primary">LOC108674227</name>
</gene>
<evidence type="ECO:0000256" key="3">
    <source>
        <dbReference type="ARBA" id="ARBA00023015"/>
    </source>
</evidence>
<evidence type="ECO:0000256" key="12">
    <source>
        <dbReference type="SAM" id="MobiDB-lite"/>
    </source>
</evidence>
<protein>
    <recommendedName>
        <fullName evidence="9">Max-binding protein MNT</fullName>
    </recommendedName>
    <alternativeName>
        <fullName evidence="10">Myc antagonist MNT</fullName>
    </alternativeName>
</protein>
<feature type="region of interest" description="Disordered" evidence="12">
    <location>
        <begin position="243"/>
        <end position="267"/>
    </location>
</feature>
<evidence type="ECO:0000256" key="6">
    <source>
        <dbReference type="ARBA" id="ARBA00023242"/>
    </source>
</evidence>
<sequence length="1345" mass="145270">MLEMRARESTPSFFGVPRRVISPYIETAKRGYDYTVDSKEADNSSCFSPPSDALYKITLSKEQSVMKWNPPVFPAFHPRLVSYPHNSREESLRFHANHTKFYSADFNLRSLPGAGRVDSPKATWQAYGGVSGHLDPYVTSSNLSRSCDSNLTESSGKIIPVDVRCSGTVNSYEENVEIKEESSDEKSVSMSTSSKSAFDYRRNSNERSSTKREGSPTIHPPKKKWIHCYLAFGKSCEEGDVCHQSSSNASSEVSLPERQIRSTSPLGVSHQLLHSSSVADPLKRLSHGSSYGVHPTQLRTPIIVNSIPSLSPNPRSVFSSLNNLVSDPQSVSVTQNPIINHVDLRRQLYVPVPVSSSVAPLAYSISSSPTCMPIKQENNVNHPICNGKAEAATSGNDDKCLPAVDISSSSSSKHKRHLLETPSVSHFSLNPYVVGPTRSAPVALLSHDTQVQNLTRAVLPVGPGKGTLRFDLEGARTVSFDPSLLSEGNVRRGPSTPSTATESINQTVLRCLPNYEVQHHSYLQNSLSPSHGAKEDFSKRKPGNTPSREVHNKLEKNRRAHLKECFDLLKRQVPNLDEKKVSNQNILKAAYKCINTLKRKERDYEHEMERLAREKISKQQHLAALKKELSARWDHIDFNIILPDMATVDQNRDKETNSTATAPEQPDSEEPQSLQIRSDQFRTANLTPSLNKDGTFTGNAVHSQQNFSNKINLSPRIVPSSLIEPPVYVNQTGLCTQGQLLSNGKNVPLNNSSHPISTFPSLDMPSSVVTYTPQASPHAGIVGHCVTHHIVSHPSLLTYTPQPSPQSPLTSDTPIYSVASPSCNPISVSLVGNSLILQRTQKSKVETVLDPNQPLNLSTNTAVLNIPAESSPDSLPAVYAPESKILNQTKLVSLAQPATSHGFQLQQSMNIPDVHRERVELQVVNDSNFPKVISSDQNLDTKTNERHSHATSSFFSGVSTKSVYNVPSLITSTKLQGAHVITHQNSRSQLSTALNCVPKLSRQNSAPGAAGFPSDLRLLKVPDARSVISSAQTPGPVKNNLATEHSTELQLMCASAAQSSGSNVHVYQQHVNDGMRNVLSAPPPNIHPMPVRMPVSAIAHSDFSYKLLSGDHVVTNGVSATKPLSVSWPCGDITQSSDRSQSCGERLFVAVSRNGLSSVHLAVPSVPSSALKPGEGIAVGMPLNLTTSSSNNLDMSNSSPAAFSLAESPIVPSYVPLGSSNVVPQLLPSMMVTPVVVSPTLVKSVGEVDTVSSSGGMHCSVAMSVTSPHGSHTTTLVFSRSAPQMVKSSATRTLMLAGGQHLANAALVVVPSVGAVAKGLNPGRGELITSHVTANNSAVVTDVRN</sequence>
<comment type="subunit">
    <text evidence="8">Efficient DNA binding requires dimerization with another bHLH protein. Binds DNA as a homodimer or a heterodimer with MAX.</text>
</comment>
<evidence type="ECO:0000256" key="8">
    <source>
        <dbReference type="ARBA" id="ARBA00062701"/>
    </source>
</evidence>
<proteinExistence type="predicted"/>
<evidence type="ECO:0000259" key="13">
    <source>
        <dbReference type="PROSITE" id="PS50888"/>
    </source>
</evidence>
<dbReference type="Proteomes" id="UP000694843">
    <property type="component" value="Unplaced"/>
</dbReference>
<dbReference type="PANTHER" id="PTHR11969:SF99">
    <property type="entry name" value="MAX-BINDING PROTEIN MNT"/>
    <property type="match status" value="1"/>
</dbReference>
<comment type="subcellular location">
    <subcellularLocation>
        <location evidence="1">Nucleus</location>
    </subcellularLocation>
</comment>
<dbReference type="OrthoDB" id="419455at2759"/>
<dbReference type="GO" id="GO:0000981">
    <property type="term" value="F:DNA-binding transcription factor activity, RNA polymerase II-specific"/>
    <property type="evidence" value="ECO:0007669"/>
    <property type="project" value="TreeGrafter"/>
</dbReference>
<evidence type="ECO:0000313" key="15">
    <source>
        <dbReference type="RefSeq" id="XP_018017652.1"/>
    </source>
</evidence>
<feature type="coiled-coil region" evidence="11">
    <location>
        <begin position="594"/>
        <end position="628"/>
    </location>
</feature>
<evidence type="ECO:0000256" key="7">
    <source>
        <dbReference type="ARBA" id="ARBA00057176"/>
    </source>
</evidence>
<feature type="compositionally biased region" description="Basic and acidic residues" evidence="12">
    <location>
        <begin position="176"/>
        <end position="187"/>
    </location>
</feature>
<keyword evidence="5" id="KW-0804">Transcription</keyword>
<dbReference type="GO" id="GO:0005634">
    <property type="term" value="C:nucleus"/>
    <property type="evidence" value="ECO:0007669"/>
    <property type="project" value="UniProtKB-SubCell"/>
</dbReference>
<dbReference type="Pfam" id="PF00010">
    <property type="entry name" value="HLH"/>
    <property type="match status" value="1"/>
</dbReference>
<dbReference type="InterPro" id="IPR011598">
    <property type="entry name" value="bHLH_dom"/>
</dbReference>
<name>A0A8B7NV93_HYAAZ</name>
<dbReference type="GO" id="GO:0000978">
    <property type="term" value="F:RNA polymerase II cis-regulatory region sequence-specific DNA binding"/>
    <property type="evidence" value="ECO:0007669"/>
    <property type="project" value="TreeGrafter"/>
</dbReference>
<accession>A0A8B7NV93</accession>
<dbReference type="RefSeq" id="XP_018017652.1">
    <property type="nucleotide sequence ID" value="XM_018162163.2"/>
</dbReference>
<keyword evidence="6" id="KW-0539">Nucleus</keyword>
<dbReference type="SUPFAM" id="SSF47459">
    <property type="entry name" value="HLH, helix-loop-helix DNA-binding domain"/>
    <property type="match status" value="1"/>
</dbReference>
<feature type="domain" description="BHLH" evidence="13">
    <location>
        <begin position="546"/>
        <end position="597"/>
    </location>
</feature>
<evidence type="ECO:0000256" key="1">
    <source>
        <dbReference type="ARBA" id="ARBA00004123"/>
    </source>
</evidence>
<keyword evidence="2" id="KW-0678">Repressor</keyword>
<keyword evidence="3" id="KW-0805">Transcription regulation</keyword>
<dbReference type="PROSITE" id="PS50888">
    <property type="entry name" value="BHLH"/>
    <property type="match status" value="1"/>
</dbReference>
<dbReference type="KEGG" id="hazt:108674227"/>
<comment type="function">
    <text evidence="7">Binds DNA as a heterodimer with MAX and represses transcription. Binds to the canonical E box sequence 5'-CACGTG-3' and, with higher affinity, to 5'-CACGCG-3'.</text>
</comment>
<feature type="compositionally biased region" description="Polar residues" evidence="12">
    <location>
        <begin position="243"/>
        <end position="253"/>
    </location>
</feature>
<feature type="region of interest" description="Disordered" evidence="12">
    <location>
        <begin position="525"/>
        <end position="549"/>
    </location>
</feature>
<evidence type="ECO:0000256" key="11">
    <source>
        <dbReference type="SAM" id="Coils"/>
    </source>
</evidence>
<evidence type="ECO:0000256" key="2">
    <source>
        <dbReference type="ARBA" id="ARBA00022491"/>
    </source>
</evidence>
<dbReference type="GO" id="GO:0046983">
    <property type="term" value="F:protein dimerization activity"/>
    <property type="evidence" value="ECO:0007669"/>
    <property type="project" value="InterPro"/>
</dbReference>
<dbReference type="PANTHER" id="PTHR11969">
    <property type="entry name" value="MAX DIMERIZATION, MAD"/>
    <property type="match status" value="1"/>
</dbReference>
<organism evidence="14 15">
    <name type="scientific">Hyalella azteca</name>
    <name type="common">Amphipod</name>
    <dbReference type="NCBI Taxonomy" id="294128"/>
    <lineage>
        <taxon>Eukaryota</taxon>
        <taxon>Metazoa</taxon>
        <taxon>Ecdysozoa</taxon>
        <taxon>Arthropoda</taxon>
        <taxon>Crustacea</taxon>
        <taxon>Multicrustacea</taxon>
        <taxon>Malacostraca</taxon>
        <taxon>Eumalacostraca</taxon>
        <taxon>Peracarida</taxon>
        <taxon>Amphipoda</taxon>
        <taxon>Senticaudata</taxon>
        <taxon>Talitrida</taxon>
        <taxon>Talitroidea</taxon>
        <taxon>Hyalellidae</taxon>
        <taxon>Hyalella</taxon>
    </lineage>
</organism>
<keyword evidence="4" id="KW-0238">DNA-binding</keyword>
<feature type="region of interest" description="Disordered" evidence="12">
    <location>
        <begin position="175"/>
        <end position="219"/>
    </location>
</feature>
<evidence type="ECO:0000256" key="5">
    <source>
        <dbReference type="ARBA" id="ARBA00023163"/>
    </source>
</evidence>
<reference evidence="15" key="1">
    <citation type="submission" date="2025-08" db="UniProtKB">
        <authorList>
            <consortium name="RefSeq"/>
        </authorList>
    </citation>
    <scope>IDENTIFICATION</scope>
    <source>
        <tissue evidence="15">Whole organism</tissue>
    </source>
</reference>
<dbReference type="InterPro" id="IPR036638">
    <property type="entry name" value="HLH_DNA-bd_sf"/>
</dbReference>
<dbReference type="CDD" id="cd11402">
    <property type="entry name" value="bHLHzip_Mnt"/>
    <property type="match status" value="1"/>
</dbReference>
<keyword evidence="14" id="KW-1185">Reference proteome</keyword>
<dbReference type="Gene3D" id="4.10.280.10">
    <property type="entry name" value="Helix-loop-helix DNA-binding domain"/>
    <property type="match status" value="1"/>
</dbReference>
<evidence type="ECO:0000256" key="9">
    <source>
        <dbReference type="ARBA" id="ARBA00070444"/>
    </source>
</evidence>
<evidence type="ECO:0000313" key="14">
    <source>
        <dbReference type="Proteomes" id="UP000694843"/>
    </source>
</evidence>
<feature type="region of interest" description="Disordered" evidence="12">
    <location>
        <begin position="649"/>
        <end position="674"/>
    </location>
</feature>
<evidence type="ECO:0000256" key="10">
    <source>
        <dbReference type="ARBA" id="ARBA00083368"/>
    </source>
</evidence>
<dbReference type="GeneID" id="108674227"/>
<evidence type="ECO:0000256" key="4">
    <source>
        <dbReference type="ARBA" id="ARBA00023125"/>
    </source>
</evidence>
<feature type="compositionally biased region" description="Basic and acidic residues" evidence="12">
    <location>
        <begin position="198"/>
        <end position="214"/>
    </location>
</feature>
<dbReference type="SMART" id="SM00353">
    <property type="entry name" value="HLH"/>
    <property type="match status" value="1"/>
</dbReference>